<dbReference type="EMBL" id="NEDP02004513">
    <property type="protein sequence ID" value="OWF45430.1"/>
    <property type="molecule type" value="Genomic_DNA"/>
</dbReference>
<evidence type="ECO:0000313" key="1">
    <source>
        <dbReference type="EMBL" id="OWF45430.1"/>
    </source>
</evidence>
<proteinExistence type="predicted"/>
<name>A0A210Q9L1_MIZYE</name>
<dbReference type="AlphaFoldDB" id="A0A210Q9L1"/>
<reference evidence="1 2" key="1">
    <citation type="journal article" date="2017" name="Nat. Ecol. Evol.">
        <title>Scallop genome provides insights into evolution of bilaterian karyotype and development.</title>
        <authorList>
            <person name="Wang S."/>
            <person name="Zhang J."/>
            <person name="Jiao W."/>
            <person name="Li J."/>
            <person name="Xun X."/>
            <person name="Sun Y."/>
            <person name="Guo X."/>
            <person name="Huan P."/>
            <person name="Dong B."/>
            <person name="Zhang L."/>
            <person name="Hu X."/>
            <person name="Sun X."/>
            <person name="Wang J."/>
            <person name="Zhao C."/>
            <person name="Wang Y."/>
            <person name="Wang D."/>
            <person name="Huang X."/>
            <person name="Wang R."/>
            <person name="Lv J."/>
            <person name="Li Y."/>
            <person name="Zhang Z."/>
            <person name="Liu B."/>
            <person name="Lu W."/>
            <person name="Hui Y."/>
            <person name="Liang J."/>
            <person name="Zhou Z."/>
            <person name="Hou R."/>
            <person name="Li X."/>
            <person name="Liu Y."/>
            <person name="Li H."/>
            <person name="Ning X."/>
            <person name="Lin Y."/>
            <person name="Zhao L."/>
            <person name="Xing Q."/>
            <person name="Dou J."/>
            <person name="Li Y."/>
            <person name="Mao J."/>
            <person name="Guo H."/>
            <person name="Dou H."/>
            <person name="Li T."/>
            <person name="Mu C."/>
            <person name="Jiang W."/>
            <person name="Fu Q."/>
            <person name="Fu X."/>
            <person name="Miao Y."/>
            <person name="Liu J."/>
            <person name="Yu Q."/>
            <person name="Li R."/>
            <person name="Liao H."/>
            <person name="Li X."/>
            <person name="Kong Y."/>
            <person name="Jiang Z."/>
            <person name="Chourrout D."/>
            <person name="Li R."/>
            <person name="Bao Z."/>
        </authorList>
    </citation>
    <scope>NUCLEOTIDE SEQUENCE [LARGE SCALE GENOMIC DNA]</scope>
    <source>
        <strain evidence="1 2">PY_sf001</strain>
    </source>
</reference>
<sequence>MPDINETLRRHMRLLHKSERMKAVFKDLPIVSYRTDKNIADILVHGFLKRCFRITKVKCTSDCER</sequence>
<evidence type="ECO:0000313" key="2">
    <source>
        <dbReference type="Proteomes" id="UP000242188"/>
    </source>
</evidence>
<organism evidence="1 2">
    <name type="scientific">Mizuhopecten yessoensis</name>
    <name type="common">Japanese scallop</name>
    <name type="synonym">Patinopecten yessoensis</name>
    <dbReference type="NCBI Taxonomy" id="6573"/>
    <lineage>
        <taxon>Eukaryota</taxon>
        <taxon>Metazoa</taxon>
        <taxon>Spiralia</taxon>
        <taxon>Lophotrochozoa</taxon>
        <taxon>Mollusca</taxon>
        <taxon>Bivalvia</taxon>
        <taxon>Autobranchia</taxon>
        <taxon>Pteriomorphia</taxon>
        <taxon>Pectinida</taxon>
        <taxon>Pectinoidea</taxon>
        <taxon>Pectinidae</taxon>
        <taxon>Mizuhopecten</taxon>
    </lineage>
</organism>
<comment type="caution">
    <text evidence="1">The sequence shown here is derived from an EMBL/GenBank/DDBJ whole genome shotgun (WGS) entry which is preliminary data.</text>
</comment>
<gene>
    <name evidence="1" type="ORF">KP79_PYT26304</name>
</gene>
<accession>A0A210Q9L1</accession>
<keyword evidence="2" id="KW-1185">Reference proteome</keyword>
<dbReference type="Proteomes" id="UP000242188">
    <property type="component" value="Unassembled WGS sequence"/>
</dbReference>
<protein>
    <submittedName>
        <fullName evidence="1">Uncharacterized protein</fullName>
    </submittedName>
</protein>